<dbReference type="PANTHER" id="PTHR13667">
    <property type="entry name" value="HOMOLOC-13"/>
    <property type="match status" value="1"/>
</dbReference>
<evidence type="ECO:0000256" key="11">
    <source>
        <dbReference type="ARBA" id="ARBA00023212"/>
    </source>
</evidence>
<evidence type="ECO:0000256" key="2">
    <source>
        <dbReference type="ARBA" id="ARBA00004430"/>
    </source>
</evidence>
<evidence type="ECO:0000256" key="10">
    <source>
        <dbReference type="ARBA" id="ARBA00023136"/>
    </source>
</evidence>
<proteinExistence type="inferred from homology"/>
<organism evidence="13 14">
    <name type="scientific">Vespula maculifrons</name>
    <name type="common">Eastern yellow jacket</name>
    <name type="synonym">Wasp</name>
    <dbReference type="NCBI Taxonomy" id="7453"/>
    <lineage>
        <taxon>Eukaryota</taxon>
        <taxon>Metazoa</taxon>
        <taxon>Ecdysozoa</taxon>
        <taxon>Arthropoda</taxon>
        <taxon>Hexapoda</taxon>
        <taxon>Insecta</taxon>
        <taxon>Pterygota</taxon>
        <taxon>Neoptera</taxon>
        <taxon>Endopterygota</taxon>
        <taxon>Hymenoptera</taxon>
        <taxon>Apocrita</taxon>
        <taxon>Aculeata</taxon>
        <taxon>Vespoidea</taxon>
        <taxon>Vespidae</taxon>
        <taxon>Vespinae</taxon>
        <taxon>Vespula</taxon>
    </lineage>
</organism>
<evidence type="ECO:0000256" key="6">
    <source>
        <dbReference type="ARBA" id="ARBA00022574"/>
    </source>
</evidence>
<dbReference type="Pfam" id="PF11768">
    <property type="entry name" value="Frtz"/>
    <property type="match status" value="2"/>
</dbReference>
<name>A0ABD2CQS8_VESMC</name>
<keyword evidence="9" id="KW-0969">Cilium</keyword>
<evidence type="ECO:0000313" key="13">
    <source>
        <dbReference type="EMBL" id="KAL2747154.1"/>
    </source>
</evidence>
<accession>A0ABD2CQS8</accession>
<dbReference type="InterPro" id="IPR036322">
    <property type="entry name" value="WD40_repeat_dom_sf"/>
</dbReference>
<evidence type="ECO:0000313" key="14">
    <source>
        <dbReference type="Proteomes" id="UP001607303"/>
    </source>
</evidence>
<dbReference type="PANTHER" id="PTHR13667:SF5">
    <property type="entry name" value="WD REPEAT-CONTAINING AND PLANAR CELL POLARITY EFFECTOR PROTEIN FRITZ HOMOLOG"/>
    <property type="match status" value="1"/>
</dbReference>
<evidence type="ECO:0000256" key="8">
    <source>
        <dbReference type="ARBA" id="ARBA00022794"/>
    </source>
</evidence>
<protein>
    <submittedName>
        <fullName evidence="13">WD repeat-containing and planar cell polarity effector protein fritz-like isoform X1</fullName>
    </submittedName>
</protein>
<keyword evidence="8" id="KW-0970">Cilium biogenesis/degradation</keyword>
<dbReference type="GO" id="GO:0030030">
    <property type="term" value="P:cell projection organization"/>
    <property type="evidence" value="ECO:0007669"/>
    <property type="project" value="UniProtKB-KW"/>
</dbReference>
<keyword evidence="4" id="KW-1003">Cell membrane</keyword>
<evidence type="ECO:0000256" key="12">
    <source>
        <dbReference type="ARBA" id="ARBA00023273"/>
    </source>
</evidence>
<dbReference type="Proteomes" id="UP001607303">
    <property type="component" value="Unassembled WGS sequence"/>
</dbReference>
<dbReference type="SUPFAM" id="SSF50978">
    <property type="entry name" value="WD40 repeat-like"/>
    <property type="match status" value="1"/>
</dbReference>
<dbReference type="GO" id="GO:0005930">
    <property type="term" value="C:axoneme"/>
    <property type="evidence" value="ECO:0007669"/>
    <property type="project" value="UniProtKB-SubCell"/>
</dbReference>
<evidence type="ECO:0000256" key="1">
    <source>
        <dbReference type="ARBA" id="ARBA00004236"/>
    </source>
</evidence>
<comment type="caution">
    <text evidence="13">The sequence shown here is derived from an EMBL/GenBank/DDBJ whole genome shotgun (WGS) entry which is preliminary data.</text>
</comment>
<sequence>MLTLLGELNLWTFDDNINIKNTDHGAFRYHDKRIDGIYEEGKRSYSQKRGMTYVPTNKKGNKLKDSIKHLEEQLRDNSTIYCQWYDHSVLQIMLNNGLLIYIQINIETADIVKCTFDKYLVGKLCDHISDVSITKTHLICTYNDNQITTVYFTKPRRHAFDKISKLEPKLSTSDLFGSNGRRLDKKIEINKPGDLVLSINTFFKIKFKYYSKMTLIFNILIWWKSTMNEVYPWSPVVKEHDRANIHLYRLTGYVEMVFICKTKLDLICYVRTEFDPLCIKFDIHHENVIHSVEQKVSRKGEVTIEWRTYEVSQQDKLQRIAIISIPLPTHTSCVKFSPNQELLLLCCIDGSVMLYDETKATIINIKAAFIPTLASWHNDGMIFSIGNDRGQFQHFDIALHCIRNQMLNDETSPANILDLSSYFRSQPALVRMEWNKRNQLNSHISYYSYGDSLFLLLFERGPIGVIRVVEGDNLSGDILVRRYLILSQIEQATSLLLRLNWDTHPRICMHSLNQILNYLFKLPLTSEHESFIQNALGSFHVPIRPISQAIEDEYGDEVRDLTRRFFHHLLRYRMFEKAFRLAIDLNDHDLFMDIHFYALVVNDMEMANAAKEKAEQILSRSNSCNSSHSTCSRESCSLCSELTSDKGEESYSDESENSTKEDETTIKYPKRYNYKKNSNNHIPPLPILYPSYYDDKTLLPASLNNDPTSNKTDYNIISTSFNTPSNTLANTNFNDSSHIPASNTFFASTSFSTPTYVTRANLTSISTVNSINRVQPYNKFSEDLMTTSFGNISLGKQKSSSLDRKHRDDILQLMINKSGTSDKQYSTNDHSVEDNVKTIPEENNFISTSFNNSTYEFVLDNVPSSSLIPSLSNIDNNIMSTSFSTMTCNTSVSHHSDNNSGSNIQCENTPFCYSSSIRSNDSSSNVVSQIDTSNTVIQSNKLTTTLHKAKNNALFATSKYSENPTTYDSNIKAFRAEDNLYMDHHQKICKKQSSNDIPPPPSITSSFTNYLQNLQRKNFSLSQSTLGLTSIDESSQKISSAKVMNIAPCILQRQNSASNILQDPCLHSNSKTCRINSDLAYIPYHGSCDSINVTMQHTNSNKLGSTNALSYSHSAYNLQSRLLEGRHIKVGSQIAINSNTGKEIKTSSNIPPLPIVNTSNSSNSKTYSMCPAFMDTPMSTNEKPKVKFSDTVTHILVPGTNQSHRQKRSTVTQLHVTDPKRELAESLPLCLGNEDYLKDFQPLSKDADNEISKESSKSEEGSKIKVVHFGLL</sequence>
<evidence type="ECO:0000256" key="7">
    <source>
        <dbReference type="ARBA" id="ARBA00022737"/>
    </source>
</evidence>
<keyword evidence="5" id="KW-0963">Cytoplasm</keyword>
<dbReference type="EMBL" id="JAYRBN010000037">
    <property type="protein sequence ID" value="KAL2747154.1"/>
    <property type="molecule type" value="Genomic_DNA"/>
</dbReference>
<evidence type="ECO:0000256" key="3">
    <source>
        <dbReference type="ARBA" id="ARBA00006059"/>
    </source>
</evidence>
<dbReference type="GO" id="GO:0005886">
    <property type="term" value="C:plasma membrane"/>
    <property type="evidence" value="ECO:0007669"/>
    <property type="project" value="UniProtKB-SubCell"/>
</dbReference>
<evidence type="ECO:0000256" key="4">
    <source>
        <dbReference type="ARBA" id="ARBA00022475"/>
    </source>
</evidence>
<keyword evidence="6" id="KW-0853">WD repeat</keyword>
<reference evidence="13 14" key="1">
    <citation type="journal article" date="2024" name="Ann. Entomol. Soc. Am.">
        <title>Genomic analyses of the southern and eastern yellowjacket wasps (Hymenoptera: Vespidae) reveal evolutionary signatures of social life.</title>
        <authorList>
            <person name="Catto M.A."/>
            <person name="Caine P.B."/>
            <person name="Orr S.E."/>
            <person name="Hunt B.G."/>
            <person name="Goodisman M.A.D."/>
        </authorList>
    </citation>
    <scope>NUCLEOTIDE SEQUENCE [LARGE SCALE GENOMIC DNA]</scope>
    <source>
        <strain evidence="13">232</strain>
        <tissue evidence="13">Head and thorax</tissue>
    </source>
</reference>
<comment type="similarity">
    <text evidence="3">Belongs to the WD repeat fritz family.</text>
</comment>
<dbReference type="InterPro" id="IPR024511">
    <property type="entry name" value="Frtz"/>
</dbReference>
<keyword evidence="12" id="KW-0966">Cell projection</keyword>
<keyword evidence="14" id="KW-1185">Reference proteome</keyword>
<evidence type="ECO:0000256" key="5">
    <source>
        <dbReference type="ARBA" id="ARBA00022490"/>
    </source>
</evidence>
<comment type="subcellular location">
    <subcellularLocation>
        <location evidence="1">Cell membrane</location>
    </subcellularLocation>
    <subcellularLocation>
        <location evidence="2">Cytoplasm</location>
        <location evidence="2">Cytoskeleton</location>
        <location evidence="2">Cilium axoneme</location>
    </subcellularLocation>
</comment>
<evidence type="ECO:0000256" key="9">
    <source>
        <dbReference type="ARBA" id="ARBA00023069"/>
    </source>
</evidence>
<keyword evidence="10" id="KW-0472">Membrane</keyword>
<dbReference type="AlphaFoldDB" id="A0ABD2CQS8"/>
<keyword evidence="7" id="KW-0677">Repeat</keyword>
<gene>
    <name evidence="13" type="ORF">V1477_005524</name>
</gene>
<keyword evidence="11" id="KW-0206">Cytoskeleton</keyword>